<evidence type="ECO:0008006" key="4">
    <source>
        <dbReference type="Google" id="ProtNLM"/>
    </source>
</evidence>
<proteinExistence type="predicted"/>
<name>A0AA38SV19_9ASTR</name>
<evidence type="ECO:0000313" key="3">
    <source>
        <dbReference type="Proteomes" id="UP001172457"/>
    </source>
</evidence>
<keyword evidence="3" id="KW-1185">Reference proteome</keyword>
<evidence type="ECO:0000256" key="1">
    <source>
        <dbReference type="SAM" id="MobiDB-lite"/>
    </source>
</evidence>
<organism evidence="2 3">
    <name type="scientific">Centaurea solstitialis</name>
    <name type="common">yellow star-thistle</name>
    <dbReference type="NCBI Taxonomy" id="347529"/>
    <lineage>
        <taxon>Eukaryota</taxon>
        <taxon>Viridiplantae</taxon>
        <taxon>Streptophyta</taxon>
        <taxon>Embryophyta</taxon>
        <taxon>Tracheophyta</taxon>
        <taxon>Spermatophyta</taxon>
        <taxon>Magnoliopsida</taxon>
        <taxon>eudicotyledons</taxon>
        <taxon>Gunneridae</taxon>
        <taxon>Pentapetalae</taxon>
        <taxon>asterids</taxon>
        <taxon>campanulids</taxon>
        <taxon>Asterales</taxon>
        <taxon>Asteraceae</taxon>
        <taxon>Carduoideae</taxon>
        <taxon>Cardueae</taxon>
        <taxon>Centaureinae</taxon>
        <taxon>Centaurea</taxon>
    </lineage>
</organism>
<feature type="compositionally biased region" description="Basic and acidic residues" evidence="1">
    <location>
        <begin position="10"/>
        <end position="22"/>
    </location>
</feature>
<feature type="region of interest" description="Disordered" evidence="1">
    <location>
        <begin position="1"/>
        <end position="22"/>
    </location>
</feature>
<accession>A0AA38SV19</accession>
<dbReference type="Proteomes" id="UP001172457">
    <property type="component" value="Chromosome 5"/>
</dbReference>
<reference evidence="2" key="1">
    <citation type="submission" date="2023-03" db="EMBL/GenBank/DDBJ databases">
        <title>Chromosome-scale reference genome and RAD-based genetic map of yellow starthistle (Centaurea solstitialis) reveal putative structural variation and QTLs associated with invader traits.</title>
        <authorList>
            <person name="Reatini B."/>
            <person name="Cang F.A."/>
            <person name="Jiang Q."/>
            <person name="Mckibben M.T.W."/>
            <person name="Barker M.S."/>
            <person name="Rieseberg L.H."/>
            <person name="Dlugosch K.M."/>
        </authorList>
    </citation>
    <scope>NUCLEOTIDE SEQUENCE</scope>
    <source>
        <strain evidence="2">CAN-66</strain>
        <tissue evidence="2">Leaf</tissue>
    </source>
</reference>
<dbReference type="AlphaFoldDB" id="A0AA38SV19"/>
<gene>
    <name evidence="2" type="ORF">OSB04_021736</name>
</gene>
<protein>
    <recommendedName>
        <fullName evidence="4">BHLH domain-containing protein</fullName>
    </recommendedName>
</protein>
<dbReference type="EMBL" id="JARYMX010000005">
    <property type="protein sequence ID" value="KAJ9549193.1"/>
    <property type="molecule type" value="Genomic_DNA"/>
</dbReference>
<evidence type="ECO:0000313" key="2">
    <source>
        <dbReference type="EMBL" id="KAJ9549193.1"/>
    </source>
</evidence>
<sequence>MMGGERGKKKVENGKKKRERENCWKKEGKNREIFLFISFFIPPLSSPRGGDQVSDRVDTAIDYIQTLKARLEMNKMKKEQLMRSYQHTLTKKSKSVDVQIIEQVSPPDVDAVLIRGLKNHSDFSHVIQLLNHYSTEVTLANFSTSGHSIFHIRHKKIEAEEMSKRIKILTEGSSNMKELELQFQLELEPELELELGNDNIDGWSSSSNLSIWDFDLQSNIWGWGWELEMFREQNLHQEALEAGATT</sequence>
<comment type="caution">
    <text evidence="2">The sequence shown here is derived from an EMBL/GenBank/DDBJ whole genome shotgun (WGS) entry which is preliminary data.</text>
</comment>